<evidence type="ECO:0000313" key="1">
    <source>
        <dbReference type="EMBL" id="MTD57175.1"/>
    </source>
</evidence>
<comment type="caution">
    <text evidence="1">The sequence shown here is derived from an EMBL/GenBank/DDBJ whole genome shotgun (WGS) entry which is preliminary data.</text>
</comment>
<keyword evidence="2" id="KW-1185">Reference proteome</keyword>
<organism evidence="1 2">
    <name type="scientific">Amycolatopsis pithecellobii</name>
    <dbReference type="NCBI Taxonomy" id="664692"/>
    <lineage>
        <taxon>Bacteria</taxon>
        <taxon>Bacillati</taxon>
        <taxon>Actinomycetota</taxon>
        <taxon>Actinomycetes</taxon>
        <taxon>Pseudonocardiales</taxon>
        <taxon>Pseudonocardiaceae</taxon>
        <taxon>Amycolatopsis</taxon>
    </lineage>
</organism>
<dbReference type="RefSeq" id="WP_154759315.1">
    <property type="nucleotide sequence ID" value="NZ_WMBA01000044.1"/>
</dbReference>
<reference evidence="1 2" key="1">
    <citation type="submission" date="2019-11" db="EMBL/GenBank/DDBJ databases">
        <title>Draft genome of Amycolatopsis RM579.</title>
        <authorList>
            <person name="Duangmal K."/>
            <person name="Mingma R."/>
        </authorList>
    </citation>
    <scope>NUCLEOTIDE SEQUENCE [LARGE SCALE GENOMIC DNA]</scope>
    <source>
        <strain evidence="1 2">RM579</strain>
    </source>
</reference>
<gene>
    <name evidence="1" type="ORF">GKO32_24810</name>
</gene>
<accession>A0A6N7YVT0</accession>
<name>A0A6N7YVT0_9PSEU</name>
<dbReference type="EMBL" id="WMBA01000044">
    <property type="protein sequence ID" value="MTD57175.1"/>
    <property type="molecule type" value="Genomic_DNA"/>
</dbReference>
<sequence length="266" mass="29142">MSVYTTFRGSMHRATCGRDGSPCPTGEHGFCPGCRGEVPVQATITQHDAGCPAGEHCPGCATDGVSRGHRVDCPCAYDDHRVPAAVMTEVHAEAEAEYVAWGKEALATAAQSGLYLKRDELRDAVHAAAMHSNPTGRSLMRLLDRVGAIHIQLFDHDYRVRNEPTGTGYRVTHAATDTRITEAEFRTKAPQRLDGIEIVQLTRFDGGSFDRGTYALAAALTRTNRVFSTHTLIYQDERDTWLLSTGHYDIPTRAEAMADARIRALV</sequence>
<dbReference type="OrthoDB" id="9947522at2"/>
<dbReference type="Proteomes" id="UP000440096">
    <property type="component" value="Unassembled WGS sequence"/>
</dbReference>
<evidence type="ECO:0000313" key="2">
    <source>
        <dbReference type="Proteomes" id="UP000440096"/>
    </source>
</evidence>
<proteinExistence type="predicted"/>
<dbReference type="AlphaFoldDB" id="A0A6N7YVT0"/>
<protein>
    <submittedName>
        <fullName evidence="1">Uncharacterized protein</fullName>
    </submittedName>
</protein>